<gene>
    <name evidence="2" type="ORF">HHU12_25585</name>
</gene>
<dbReference type="RefSeq" id="WP_169659580.1">
    <property type="nucleotide sequence ID" value="NZ_JABANE010000095.1"/>
</dbReference>
<protein>
    <recommendedName>
        <fullName evidence="4">SnoaL-like domain-containing protein</fullName>
    </recommendedName>
</protein>
<feature type="signal peptide" evidence="1">
    <location>
        <begin position="1"/>
        <end position="21"/>
    </location>
</feature>
<evidence type="ECO:0000313" key="3">
    <source>
        <dbReference type="Proteomes" id="UP000576082"/>
    </source>
</evidence>
<dbReference type="Proteomes" id="UP000576082">
    <property type="component" value="Unassembled WGS sequence"/>
</dbReference>
<keyword evidence="1" id="KW-0732">Signal</keyword>
<sequence length="267" mass="30890">MRKLFLFTLFSLTFSISTIFAQTEKDMENLISDIVEQNKKGHSKDHVEKMMEYFRPDALVNVSRISVDNKRYHHVLRKGDYKAIFVNQYNQNVHRESNIKFYTSKVQGSVGVCTFSLQYKLMNDGNGKVLSKGTEYITATFIAKGGKWYVLELNVTDIEEEQFQGKCSCEVYSNPNTGSVIAKVGAPRGDRFQSENNNLYSKNIKGETYYMVKGIIFQWVDKKEIWAVDSSYKKVEKLGAAKNKEEAMKVLMMYLYKDECSEMQMIF</sequence>
<keyword evidence="3" id="KW-1185">Reference proteome</keyword>
<evidence type="ECO:0000313" key="2">
    <source>
        <dbReference type="EMBL" id="NME71364.1"/>
    </source>
</evidence>
<comment type="caution">
    <text evidence="2">The sequence shown here is derived from an EMBL/GenBank/DDBJ whole genome shotgun (WGS) entry which is preliminary data.</text>
</comment>
<proteinExistence type="predicted"/>
<feature type="chain" id="PRO_5030720660" description="SnoaL-like domain-containing protein" evidence="1">
    <location>
        <begin position="22"/>
        <end position="267"/>
    </location>
</feature>
<reference evidence="2 3" key="1">
    <citation type="submission" date="2020-04" db="EMBL/GenBank/DDBJ databases">
        <title>Flammeovirga sp. SR4, a novel species isolated from seawater.</title>
        <authorList>
            <person name="Wang X."/>
        </authorList>
    </citation>
    <scope>NUCLEOTIDE SEQUENCE [LARGE SCALE GENOMIC DNA]</scope>
    <source>
        <strain evidence="2 3">ATCC 23126</strain>
    </source>
</reference>
<evidence type="ECO:0008006" key="4">
    <source>
        <dbReference type="Google" id="ProtNLM"/>
    </source>
</evidence>
<dbReference type="AlphaFoldDB" id="A0A7X9RZ88"/>
<evidence type="ECO:0000256" key="1">
    <source>
        <dbReference type="SAM" id="SignalP"/>
    </source>
</evidence>
<dbReference type="EMBL" id="JABANE010000095">
    <property type="protein sequence ID" value="NME71364.1"/>
    <property type="molecule type" value="Genomic_DNA"/>
</dbReference>
<accession>A0A7X9RZ88</accession>
<name>A0A7X9RZ88_9BACT</name>
<organism evidence="2 3">
    <name type="scientific">Flammeovirga aprica JL-4</name>
    <dbReference type="NCBI Taxonomy" id="694437"/>
    <lineage>
        <taxon>Bacteria</taxon>
        <taxon>Pseudomonadati</taxon>
        <taxon>Bacteroidota</taxon>
        <taxon>Cytophagia</taxon>
        <taxon>Cytophagales</taxon>
        <taxon>Flammeovirgaceae</taxon>
        <taxon>Flammeovirga</taxon>
    </lineage>
</organism>